<dbReference type="eggNOG" id="arCOG02293">
    <property type="taxonomic scope" value="Archaea"/>
</dbReference>
<dbReference type="STRING" id="1041930.Mtc_0829"/>
<dbReference type="Gene3D" id="3.40.50.1000">
    <property type="entry name" value="HAD superfamily/HAD-like"/>
    <property type="match status" value="1"/>
</dbReference>
<name>H8IAB6_METCZ</name>
<dbReference type="Pfam" id="PF13419">
    <property type="entry name" value="HAD_2"/>
    <property type="match status" value="1"/>
</dbReference>
<accession>H8IAB6</accession>
<dbReference type="PRINTS" id="PR00413">
    <property type="entry name" value="HADHALOGNASE"/>
</dbReference>
<dbReference type="HOGENOM" id="CLU_045011_13_3_2"/>
<evidence type="ECO:0000256" key="1">
    <source>
        <dbReference type="ARBA" id="ARBA00007958"/>
    </source>
</evidence>
<dbReference type="PANTHER" id="PTHR43481">
    <property type="entry name" value="FRUCTOSE-1-PHOSPHATE PHOSPHATASE"/>
    <property type="match status" value="1"/>
</dbReference>
<dbReference type="RefSeq" id="WP_014405429.1">
    <property type="nucleotide sequence ID" value="NC_017034.1"/>
</dbReference>
<dbReference type="NCBIfam" id="TIGR01509">
    <property type="entry name" value="HAD-SF-IA-v3"/>
    <property type="match status" value="1"/>
</dbReference>
<dbReference type="SUPFAM" id="SSF56784">
    <property type="entry name" value="HAD-like"/>
    <property type="match status" value="1"/>
</dbReference>
<protein>
    <submittedName>
        <fullName evidence="2">Haloacid dehalogenase superfamily, subfamily IA, variant 3 with third motif having DD or ED</fullName>
        <ecNumber evidence="2">5.4.2.6</ecNumber>
    </submittedName>
</protein>
<keyword evidence="2" id="KW-0413">Isomerase</keyword>
<dbReference type="EMBL" id="CP003243">
    <property type="protein sequence ID" value="AFC99590.1"/>
    <property type="molecule type" value="Genomic_DNA"/>
</dbReference>
<dbReference type="GO" id="GO:0008801">
    <property type="term" value="F:beta-phosphoglucomutase activity"/>
    <property type="evidence" value="ECO:0007669"/>
    <property type="project" value="UniProtKB-EC"/>
</dbReference>
<dbReference type="SFLD" id="SFLDG01129">
    <property type="entry name" value="C1.5:_HAD__Beta-PGM__Phosphata"/>
    <property type="match status" value="1"/>
</dbReference>
<dbReference type="PANTHER" id="PTHR43481:SF4">
    <property type="entry name" value="GLYCEROL-1-PHOSPHATE PHOSPHOHYDROLASE 1-RELATED"/>
    <property type="match status" value="1"/>
</dbReference>
<dbReference type="InterPro" id="IPR036412">
    <property type="entry name" value="HAD-like_sf"/>
</dbReference>
<comment type="similarity">
    <text evidence="1">Belongs to the HAD-like hydrolase superfamily.</text>
</comment>
<dbReference type="AlphaFoldDB" id="H8IAB6"/>
<sequence length="237" mass="26212">MAERCSVKIFLYRAVLFDMDGVIADTMPLHYEAWRRAFEAFGVHVDKMDVYLREGMTTMEMGKDIARSKGMELSEGELNSIVELKTRIFNELVDSSVRLYEGVPETLTMLRNNGMKLALVTGSRRTSAMAVLKKVGLEGAFDAIVAAEDVRRGKPDAEPYLVAMRAVDVPALNCVVVENAPLGIRAARAAKVGYIIAIATTLDEAHLKEADEVAPSFPELEQCIARRFEARPGRAIM</sequence>
<evidence type="ECO:0000313" key="3">
    <source>
        <dbReference type="Proteomes" id="UP000005233"/>
    </source>
</evidence>
<dbReference type="InterPro" id="IPR023214">
    <property type="entry name" value="HAD_sf"/>
</dbReference>
<dbReference type="InterPro" id="IPR041492">
    <property type="entry name" value="HAD_2"/>
</dbReference>
<dbReference type="KEGG" id="mez:Mtc_0829"/>
<dbReference type="InterPro" id="IPR051806">
    <property type="entry name" value="HAD-like_SPP"/>
</dbReference>
<proteinExistence type="inferred from homology"/>
<dbReference type="Gene3D" id="1.10.150.240">
    <property type="entry name" value="Putative phosphatase, domain 2"/>
    <property type="match status" value="1"/>
</dbReference>
<reference evidence="2 3" key="1">
    <citation type="journal article" date="2012" name="J. Bacteriol.">
        <title>Complete genome sequence of a thermophilic methanogen, Methanocella conradii HZ254, isolated from Chinese rice field soil.</title>
        <authorList>
            <person name="Lu Z."/>
            <person name="Lu Y."/>
        </authorList>
    </citation>
    <scope>NUCLEOTIDE SEQUENCE [LARGE SCALE GENOMIC DNA]</scope>
    <source>
        <strain evidence="3">DSM 24694 / JCM 17849 / CGMCC 1.5162 / HZ254</strain>
    </source>
</reference>
<dbReference type="OrthoDB" id="31229at2157"/>
<dbReference type="SFLD" id="SFLDG01135">
    <property type="entry name" value="C1.5.6:_HAD__Beta-PGM__Phospha"/>
    <property type="match status" value="1"/>
</dbReference>
<gene>
    <name evidence="2" type="ordered locus">Mtc_0829</name>
</gene>
<dbReference type="Proteomes" id="UP000005233">
    <property type="component" value="Chromosome"/>
</dbReference>
<dbReference type="GeneID" id="11970725"/>
<organism evidence="2 3">
    <name type="scientific">Methanocella conradii (strain DSM 24694 / JCM 17849 / CGMCC 1.5162 / HZ254)</name>
    <dbReference type="NCBI Taxonomy" id="1041930"/>
    <lineage>
        <taxon>Archaea</taxon>
        <taxon>Methanobacteriati</taxon>
        <taxon>Methanobacteriota</taxon>
        <taxon>Stenosarchaea group</taxon>
        <taxon>Methanomicrobia</taxon>
        <taxon>Methanocellales</taxon>
        <taxon>Methanocellaceae</taxon>
        <taxon>Methanocella</taxon>
    </lineage>
</organism>
<dbReference type="InterPro" id="IPR006439">
    <property type="entry name" value="HAD-SF_hydro_IA"/>
</dbReference>
<keyword evidence="3" id="KW-1185">Reference proteome</keyword>
<evidence type="ECO:0000313" key="2">
    <source>
        <dbReference type="EMBL" id="AFC99590.1"/>
    </source>
</evidence>
<dbReference type="GO" id="GO:0050308">
    <property type="term" value="F:sugar-phosphatase activity"/>
    <property type="evidence" value="ECO:0007669"/>
    <property type="project" value="TreeGrafter"/>
</dbReference>
<dbReference type="InterPro" id="IPR023198">
    <property type="entry name" value="PGP-like_dom2"/>
</dbReference>
<dbReference type="EC" id="5.4.2.6" evidence="2"/>
<dbReference type="SFLD" id="SFLDS00003">
    <property type="entry name" value="Haloacid_Dehalogenase"/>
    <property type="match status" value="1"/>
</dbReference>